<evidence type="ECO:0000256" key="2">
    <source>
        <dbReference type="ARBA" id="ARBA00022980"/>
    </source>
</evidence>
<dbReference type="GO" id="GO:0003735">
    <property type="term" value="F:structural constituent of ribosome"/>
    <property type="evidence" value="ECO:0007669"/>
    <property type="project" value="InterPro"/>
</dbReference>
<evidence type="ECO:0008006" key="6">
    <source>
        <dbReference type="Google" id="ProtNLM"/>
    </source>
</evidence>
<reference evidence="5" key="1">
    <citation type="submission" date="2016-05" db="EMBL/GenBank/DDBJ databases">
        <title>Comparative genomics of biotechnologically important yeasts.</title>
        <authorList>
            <consortium name="DOE Joint Genome Institute"/>
            <person name="Riley R."/>
            <person name="Haridas S."/>
            <person name="Wolfe K.H."/>
            <person name="Lopes M.R."/>
            <person name="Hittinger C.T."/>
            <person name="Goker M."/>
            <person name="Salamov A."/>
            <person name="Wisecaver J."/>
            <person name="Long T.M."/>
            <person name="Aerts A.L."/>
            <person name="Barry K."/>
            <person name="Choi C."/>
            <person name="Clum A."/>
            <person name="Coughlan A.Y."/>
            <person name="Deshpande S."/>
            <person name="Douglass A.P."/>
            <person name="Hanson S.J."/>
            <person name="Klenk H.-P."/>
            <person name="Labutti K."/>
            <person name="Lapidus A."/>
            <person name="Lindquist E."/>
            <person name="Lipzen A."/>
            <person name="Meier-Kolthoff J.P."/>
            <person name="Ohm R.A."/>
            <person name="Otillar R.P."/>
            <person name="Pangilinan J."/>
            <person name="Peng Y."/>
            <person name="Rokas A."/>
            <person name="Rosa C.A."/>
            <person name="Scheuner C."/>
            <person name="Sibirny A.A."/>
            <person name="Slot J.C."/>
            <person name="Stielow J.B."/>
            <person name="Sun H."/>
            <person name="Kurtzman C.P."/>
            <person name="Blackwell M."/>
            <person name="Grigoriev I.V."/>
            <person name="Jeffries T.W."/>
        </authorList>
    </citation>
    <scope>NUCLEOTIDE SEQUENCE [LARGE SCALE GENOMIC DNA]</scope>
    <source>
        <strain evidence="5">NRRL Y-12698</strain>
    </source>
</reference>
<dbReference type="GO" id="GO:0022625">
    <property type="term" value="C:cytosolic large ribosomal subunit"/>
    <property type="evidence" value="ECO:0007669"/>
    <property type="project" value="TreeGrafter"/>
</dbReference>
<dbReference type="EMBL" id="KV454430">
    <property type="protein sequence ID" value="ODQ80185.1"/>
    <property type="molecule type" value="Genomic_DNA"/>
</dbReference>
<evidence type="ECO:0000313" key="4">
    <source>
        <dbReference type="EMBL" id="ODQ80185.1"/>
    </source>
</evidence>
<proteinExistence type="inferred from homology"/>
<dbReference type="STRING" id="984486.A0A1E3QR62"/>
<gene>
    <name evidence="4" type="ORF">BABINDRAFT_161161</name>
</gene>
<name>A0A1E3QR62_9ASCO</name>
<evidence type="ECO:0000313" key="5">
    <source>
        <dbReference type="Proteomes" id="UP000094336"/>
    </source>
</evidence>
<comment type="similarity">
    <text evidence="1">Belongs to the eukaryotic ribosomal protein eL6 family.</text>
</comment>
<dbReference type="PANTHER" id="PTHR10715:SF0">
    <property type="entry name" value="LARGE RIBOSOMAL SUBUNIT PROTEIN EL6"/>
    <property type="match status" value="1"/>
</dbReference>
<dbReference type="GeneID" id="30146531"/>
<dbReference type="Proteomes" id="UP000094336">
    <property type="component" value="Unassembled WGS sequence"/>
</dbReference>
<dbReference type="OrthoDB" id="2436667at2759"/>
<dbReference type="InterPro" id="IPR014722">
    <property type="entry name" value="Rib_uL2_dom2"/>
</dbReference>
<dbReference type="RefSeq" id="XP_018985513.1">
    <property type="nucleotide sequence ID" value="XM_019128678.1"/>
</dbReference>
<dbReference type="InterPro" id="IPR041997">
    <property type="entry name" value="Ribosomal_eL6_KOW"/>
</dbReference>
<keyword evidence="2" id="KW-0689">Ribosomal protein</keyword>
<dbReference type="Pfam" id="PF01159">
    <property type="entry name" value="Ribosomal_L6e"/>
    <property type="match status" value="1"/>
</dbReference>
<dbReference type="InterPro" id="IPR008991">
    <property type="entry name" value="Translation_prot_SH3-like_sf"/>
</dbReference>
<organism evidence="4 5">
    <name type="scientific">Babjeviella inositovora NRRL Y-12698</name>
    <dbReference type="NCBI Taxonomy" id="984486"/>
    <lineage>
        <taxon>Eukaryota</taxon>
        <taxon>Fungi</taxon>
        <taxon>Dikarya</taxon>
        <taxon>Ascomycota</taxon>
        <taxon>Saccharomycotina</taxon>
        <taxon>Pichiomycetes</taxon>
        <taxon>Serinales incertae sedis</taxon>
        <taxon>Babjeviella</taxon>
    </lineage>
</organism>
<sequence>MTAVLRKQMTPIPEEGSRNTYRLGLKYKTKAGSRVPRAPLVPGTVLIILAGKFRGKRVVYLKTLLDGSLLVSGPFMINGVPLRRVSARYVIVSSMRIVFQGVDALGKFDVEYFSRAIREGAEQNQAVIDRNRTERVGDQRAVDTLLWHEIKKVPLLKQYLATTFSLKRGDQPHKMKF</sequence>
<accession>A0A1E3QR62</accession>
<keyword evidence="3" id="KW-0687">Ribonucleoprotein</keyword>
<dbReference type="InterPro" id="IPR000915">
    <property type="entry name" value="60S_ribosomal_eL6"/>
</dbReference>
<evidence type="ECO:0000256" key="3">
    <source>
        <dbReference type="ARBA" id="ARBA00023274"/>
    </source>
</evidence>
<dbReference type="PANTHER" id="PTHR10715">
    <property type="entry name" value="60S RIBOSOMAL PROTEIN L6"/>
    <property type="match status" value="1"/>
</dbReference>
<dbReference type="AlphaFoldDB" id="A0A1E3QR62"/>
<keyword evidence="5" id="KW-1185">Reference proteome</keyword>
<dbReference type="GO" id="GO:0000027">
    <property type="term" value="P:ribosomal large subunit assembly"/>
    <property type="evidence" value="ECO:0007669"/>
    <property type="project" value="TreeGrafter"/>
</dbReference>
<protein>
    <recommendedName>
        <fullName evidence="6">60S ribosomal protein L6</fullName>
    </recommendedName>
</protein>
<dbReference type="SUPFAM" id="SSF50104">
    <property type="entry name" value="Translation proteins SH3-like domain"/>
    <property type="match status" value="1"/>
</dbReference>
<dbReference type="CDD" id="cd13156">
    <property type="entry name" value="KOW_RPL6"/>
    <property type="match status" value="1"/>
</dbReference>
<evidence type="ECO:0000256" key="1">
    <source>
        <dbReference type="ARBA" id="ARBA00010592"/>
    </source>
</evidence>
<dbReference type="GO" id="GO:0003723">
    <property type="term" value="F:RNA binding"/>
    <property type="evidence" value="ECO:0007669"/>
    <property type="project" value="TreeGrafter"/>
</dbReference>
<dbReference type="GO" id="GO:0002181">
    <property type="term" value="P:cytoplasmic translation"/>
    <property type="evidence" value="ECO:0007669"/>
    <property type="project" value="TreeGrafter"/>
</dbReference>
<dbReference type="Gene3D" id="2.30.30.30">
    <property type="match status" value="1"/>
</dbReference>